<dbReference type="GO" id="GO:0016757">
    <property type="term" value="F:glycosyltransferase activity"/>
    <property type="evidence" value="ECO:0007669"/>
    <property type="project" value="UniProtKB-ARBA"/>
</dbReference>
<reference evidence="3" key="2">
    <citation type="journal article" date="2019" name="Mol. Plant Microbe Interact.">
        <title>Genome sequence resources for four phytopathogenic fungi from the Colletotrichum orbiculare species complex.</title>
        <authorList>
            <person name="Gan P."/>
            <person name="Tsushima A."/>
            <person name="Narusaka M."/>
            <person name="Narusaka Y."/>
            <person name="Takano Y."/>
            <person name="Kubo Y."/>
            <person name="Shirasu K."/>
        </authorList>
    </citation>
    <scope>GENOME REANNOTATION</scope>
    <source>
        <strain evidence="3">104-T / ATCC 96160 / CBS 514.97 / LARS 414 / MAFF 240422</strain>
    </source>
</reference>
<proteinExistence type="predicted"/>
<comment type="caution">
    <text evidence="2">The sequence shown here is derived from an EMBL/GenBank/DDBJ whole genome shotgun (WGS) entry which is preliminary data.</text>
</comment>
<evidence type="ECO:0000313" key="2">
    <source>
        <dbReference type="EMBL" id="TDZ14102.1"/>
    </source>
</evidence>
<feature type="domain" description="Erythromycin biosynthesis protein CIII-like C-terminal" evidence="1">
    <location>
        <begin position="351"/>
        <end position="467"/>
    </location>
</feature>
<dbReference type="Proteomes" id="UP000014480">
    <property type="component" value="Unassembled WGS sequence"/>
</dbReference>
<dbReference type="SUPFAM" id="SSF53756">
    <property type="entry name" value="UDP-Glycosyltransferase/glycogen phosphorylase"/>
    <property type="match status" value="1"/>
</dbReference>
<name>A0A484F879_COLOR</name>
<reference evidence="3" key="1">
    <citation type="journal article" date="2013" name="New Phytol.">
        <title>Comparative genomic and transcriptomic analyses reveal the hemibiotrophic stage shift of Colletotrichum fungi.</title>
        <authorList>
            <person name="Gan P."/>
            <person name="Ikeda K."/>
            <person name="Irieda H."/>
            <person name="Narusaka M."/>
            <person name="O'Connell R.J."/>
            <person name="Narusaka Y."/>
            <person name="Takano Y."/>
            <person name="Kubo Y."/>
            <person name="Shirasu K."/>
        </authorList>
    </citation>
    <scope>NUCLEOTIDE SEQUENCE [LARGE SCALE GENOMIC DNA]</scope>
    <source>
        <strain evidence="3">104-T / ATCC 96160 / CBS 514.97 / LARS 414 / MAFF 240422</strain>
    </source>
</reference>
<dbReference type="EMBL" id="AMCV02000058">
    <property type="protein sequence ID" value="TDZ14102.1"/>
    <property type="molecule type" value="Genomic_DNA"/>
</dbReference>
<evidence type="ECO:0000313" key="3">
    <source>
        <dbReference type="Proteomes" id="UP000014480"/>
    </source>
</evidence>
<gene>
    <name evidence="2" type="primary">ugtA1-1</name>
    <name evidence="2" type="ORF">Cob_v012981</name>
</gene>
<dbReference type="OrthoDB" id="5835829at2759"/>
<evidence type="ECO:0000259" key="1">
    <source>
        <dbReference type="Pfam" id="PF06722"/>
    </source>
</evidence>
<keyword evidence="3" id="KW-1185">Reference proteome</keyword>
<protein>
    <submittedName>
        <fullName evidence="2">UDP-glucosyltransferase A1</fullName>
    </submittedName>
</protein>
<dbReference type="Gene3D" id="3.40.50.2000">
    <property type="entry name" value="Glycogen Phosphorylase B"/>
    <property type="match status" value="2"/>
</dbReference>
<sequence>MLAKADKSQGPLVLVLCSPAMGHMNPMLQITQHLVQCGYDVSFLASDGYRDHVERCGAVFLPHKGFINYRSETDLHRLFSDFVHVPRGVPQLLWIHEKLWINSIPSGLESIRAALESLRERGPDREVVILCESMYSGILPLKLGAELPKGYSELPPTLGISIMPAMWASPDTGPFGFGLPADSSESGRLRTTVIAKLFAEDSCKRTFDRLADTLQYLCGTTQPLQTIYGDHASVIHHGLWDAGWACHDTTLQMCIPPLELPRSDWPPNFKFGGTLPRKEVPADYAYPVWWDEIVDNSTRPEPERKKVVFVAQGTVVQDYGDMILPTIRGLADRRDLIVMAVLGAKGAELRLSDGEALPCNVRVVDYLLYDAALPFTDVFAVTGGYGALSHGVTNGVPMVLAGDSEDKIEVSLRGESAGCAIALRSGKPSQEEIVGAINAILEDVGYKTRALALRKQAEEFKPLDVVEQEMLALLR</sequence>
<organism evidence="2 3">
    <name type="scientific">Colletotrichum orbiculare (strain 104-T / ATCC 96160 / CBS 514.97 / LARS 414 / MAFF 240422)</name>
    <name type="common">Cucumber anthracnose fungus</name>
    <name type="synonym">Colletotrichum lagenarium</name>
    <dbReference type="NCBI Taxonomy" id="1213857"/>
    <lineage>
        <taxon>Eukaryota</taxon>
        <taxon>Fungi</taxon>
        <taxon>Dikarya</taxon>
        <taxon>Ascomycota</taxon>
        <taxon>Pezizomycotina</taxon>
        <taxon>Sordariomycetes</taxon>
        <taxon>Hypocreomycetidae</taxon>
        <taxon>Glomerellales</taxon>
        <taxon>Glomerellaceae</taxon>
        <taxon>Colletotrichum</taxon>
        <taxon>Colletotrichum orbiculare species complex</taxon>
    </lineage>
</organism>
<dbReference type="PANTHER" id="PTHR21015">
    <property type="entry name" value="UDP-N-ACETYLGLUCOSAMINE--N-ACETYLMURAMYL-(PENTAPEPTIDE) PYROPHOSPHORYL-UNDECAPRENOL N-ACETYLGLUCOSAMINE TRANSFERASE 1"/>
    <property type="match status" value="1"/>
</dbReference>
<dbReference type="Pfam" id="PF06722">
    <property type="entry name" value="EryCIII-like_C"/>
    <property type="match status" value="1"/>
</dbReference>
<dbReference type="PANTHER" id="PTHR21015:SF22">
    <property type="entry name" value="GLYCOSYLTRANSFERASE"/>
    <property type="match status" value="1"/>
</dbReference>
<accession>A0A484F879</accession>
<dbReference type="InterPro" id="IPR010610">
    <property type="entry name" value="EryCIII-like_C"/>
</dbReference>
<dbReference type="AlphaFoldDB" id="A0A484F879"/>